<dbReference type="InterPro" id="IPR005119">
    <property type="entry name" value="LysR_subst-bd"/>
</dbReference>
<feature type="domain" description="LysR substrate-binding" evidence="4">
    <location>
        <begin position="42"/>
        <end position="249"/>
    </location>
</feature>
<proteinExistence type="inferred from homology"/>
<reference evidence="5 6" key="1">
    <citation type="submission" date="2016-10" db="EMBL/GenBank/DDBJ databases">
        <authorList>
            <person name="de Groot N.N."/>
        </authorList>
    </citation>
    <scope>NUCLEOTIDE SEQUENCE [LARGE SCALE GENOMIC DNA]</scope>
    <source>
        <strain evidence="5 6">DSM 28129</strain>
    </source>
</reference>
<keyword evidence="3" id="KW-0804">Transcription</keyword>
<evidence type="ECO:0000313" key="6">
    <source>
        <dbReference type="Proteomes" id="UP000198972"/>
    </source>
</evidence>
<dbReference type="GO" id="GO:0000976">
    <property type="term" value="F:transcription cis-regulatory region binding"/>
    <property type="evidence" value="ECO:0007669"/>
    <property type="project" value="TreeGrafter"/>
</dbReference>
<keyword evidence="2" id="KW-0805">Transcription regulation</keyword>
<dbReference type="GO" id="GO:0006355">
    <property type="term" value="P:regulation of DNA-templated transcription"/>
    <property type="evidence" value="ECO:0007669"/>
    <property type="project" value="TreeGrafter"/>
</dbReference>
<dbReference type="CDD" id="cd05466">
    <property type="entry name" value="PBP2_LTTR_substrate"/>
    <property type="match status" value="1"/>
</dbReference>
<comment type="similarity">
    <text evidence="1">Belongs to the LysR transcriptional regulatory family.</text>
</comment>
<evidence type="ECO:0000256" key="2">
    <source>
        <dbReference type="ARBA" id="ARBA00023015"/>
    </source>
</evidence>
<dbReference type="PANTHER" id="PTHR30126">
    <property type="entry name" value="HTH-TYPE TRANSCRIPTIONAL REGULATOR"/>
    <property type="match status" value="1"/>
</dbReference>
<evidence type="ECO:0000313" key="5">
    <source>
        <dbReference type="EMBL" id="SDE60027.1"/>
    </source>
</evidence>
<dbReference type="Proteomes" id="UP000198972">
    <property type="component" value="Unassembled WGS sequence"/>
</dbReference>
<dbReference type="EMBL" id="FNBG01000001">
    <property type="protein sequence ID" value="SDE60027.1"/>
    <property type="molecule type" value="Genomic_DNA"/>
</dbReference>
<protein>
    <submittedName>
        <fullName evidence="5">DNA-binding transcriptional regulator, LysR family</fullName>
    </submittedName>
</protein>
<organism evidence="5 6">
    <name type="scientific">Fontibacillus panacisegetis</name>
    <dbReference type="NCBI Taxonomy" id="670482"/>
    <lineage>
        <taxon>Bacteria</taxon>
        <taxon>Bacillati</taxon>
        <taxon>Bacillota</taxon>
        <taxon>Bacilli</taxon>
        <taxon>Bacillales</taxon>
        <taxon>Paenibacillaceae</taxon>
        <taxon>Fontibacillus</taxon>
    </lineage>
</organism>
<name>A0A1G7E8Q1_9BACL</name>
<dbReference type="OrthoDB" id="9803735at2"/>
<dbReference type="AlphaFoldDB" id="A0A1G7E8Q1"/>
<evidence type="ECO:0000256" key="1">
    <source>
        <dbReference type="ARBA" id="ARBA00009437"/>
    </source>
</evidence>
<sequence>MPLFDRLGKRIMLTDAGRRLLPFAQEIANMHVLAKEALRSQNELVGTLKIGAPESLAAFRLPEIIREFRERYPQMKIILKPGACWELNELVASGELDLAFSLQPETEFKDLHIETLIQEPMALIAPKGHRLEHFSFVQPADLKEEIILHTESGCTYRALFESYLNRHGIFPDPNLEFWSIEAIKQCVINGLGISFLPRVTVESELQEGKLIQLAWDDVSQRVSTQVAYRMKKWKSPAFDEFLQIVQKHASVWRSELT</sequence>
<dbReference type="Gene3D" id="3.40.190.290">
    <property type="match status" value="1"/>
</dbReference>
<gene>
    <name evidence="5" type="ORF">SAMN04488542_10199</name>
</gene>
<keyword evidence="6" id="KW-1185">Reference proteome</keyword>
<evidence type="ECO:0000259" key="4">
    <source>
        <dbReference type="Pfam" id="PF03466"/>
    </source>
</evidence>
<keyword evidence="5" id="KW-0238">DNA-binding</keyword>
<accession>A0A1G7E8Q1</accession>
<dbReference type="Pfam" id="PF03466">
    <property type="entry name" value="LysR_substrate"/>
    <property type="match status" value="1"/>
</dbReference>
<evidence type="ECO:0000256" key="3">
    <source>
        <dbReference type="ARBA" id="ARBA00023163"/>
    </source>
</evidence>
<dbReference type="PANTHER" id="PTHR30126:SF100">
    <property type="entry name" value="LYSR-FAMILY TRANSCRIPTIONAL REGULATOR"/>
    <property type="match status" value="1"/>
</dbReference>
<dbReference type="STRING" id="670482.SAMN04488542_10199"/>
<dbReference type="SUPFAM" id="SSF53850">
    <property type="entry name" value="Periplasmic binding protein-like II"/>
    <property type="match status" value="1"/>
</dbReference>